<keyword evidence="3" id="KW-1185">Reference proteome</keyword>
<evidence type="ECO:0000313" key="2">
    <source>
        <dbReference type="EMBL" id="MBB2176229.1"/>
    </source>
</evidence>
<proteinExistence type="predicted"/>
<name>A0A7W4J7S9_9PROT</name>
<reference evidence="2 3" key="1">
    <citation type="submission" date="2020-04" db="EMBL/GenBank/DDBJ databases">
        <title>Description of novel Gluconacetobacter.</title>
        <authorList>
            <person name="Sombolestani A."/>
        </authorList>
    </citation>
    <scope>NUCLEOTIDE SEQUENCE [LARGE SCALE GENOMIC DNA]</scope>
    <source>
        <strain evidence="2 3">LMG 21312</strain>
    </source>
</reference>
<gene>
    <name evidence="2" type="ORF">HLH21_09835</name>
</gene>
<feature type="region of interest" description="Disordered" evidence="1">
    <location>
        <begin position="54"/>
        <end position="77"/>
    </location>
</feature>
<comment type="caution">
    <text evidence="2">The sequence shown here is derived from an EMBL/GenBank/DDBJ whole genome shotgun (WGS) entry which is preliminary data.</text>
</comment>
<evidence type="ECO:0000313" key="3">
    <source>
        <dbReference type="Proteomes" id="UP000561066"/>
    </source>
</evidence>
<dbReference type="AlphaFoldDB" id="A0A7W4J7S9"/>
<dbReference type="RefSeq" id="WP_182943589.1">
    <property type="nucleotide sequence ID" value="NZ_JABEQH010000012.1"/>
</dbReference>
<dbReference type="EMBL" id="JABEQH010000012">
    <property type="protein sequence ID" value="MBB2176229.1"/>
    <property type="molecule type" value="Genomic_DNA"/>
</dbReference>
<accession>A0A7W4J7S9</accession>
<protein>
    <submittedName>
        <fullName evidence="2">Uncharacterized protein</fullName>
    </submittedName>
</protein>
<evidence type="ECO:0000256" key="1">
    <source>
        <dbReference type="SAM" id="MobiDB-lite"/>
    </source>
</evidence>
<feature type="region of interest" description="Disordered" evidence="1">
    <location>
        <begin position="21"/>
        <end position="42"/>
    </location>
</feature>
<dbReference type="Proteomes" id="UP000561066">
    <property type="component" value="Unassembled WGS sequence"/>
</dbReference>
<sequence length="77" mass="7984">MQRHLSTGPALIAALLALHRHSPAPVTPPGPDAAGPDGDSVRAALSFPLLPFPKRAARRADHDSVRAAPGTHDARPS</sequence>
<organism evidence="2 3">
    <name type="scientific">Gluconacetobacter johannae</name>
    <dbReference type="NCBI Taxonomy" id="112140"/>
    <lineage>
        <taxon>Bacteria</taxon>
        <taxon>Pseudomonadati</taxon>
        <taxon>Pseudomonadota</taxon>
        <taxon>Alphaproteobacteria</taxon>
        <taxon>Acetobacterales</taxon>
        <taxon>Acetobacteraceae</taxon>
        <taxon>Gluconacetobacter</taxon>
    </lineage>
</organism>